<comment type="subunit">
    <text evidence="3">Heptamer of 7 subunits arranged in a ring. Interacts with the chaperonin GroEL.</text>
</comment>
<dbReference type="GO" id="GO:0044183">
    <property type="term" value="F:protein folding chaperone"/>
    <property type="evidence" value="ECO:0007669"/>
    <property type="project" value="InterPro"/>
</dbReference>
<dbReference type="GO" id="GO:0051087">
    <property type="term" value="F:protein-folding chaperone binding"/>
    <property type="evidence" value="ECO:0007669"/>
    <property type="project" value="TreeGrafter"/>
</dbReference>
<dbReference type="InterPro" id="IPR020818">
    <property type="entry name" value="Chaperonin_GroES"/>
</dbReference>
<dbReference type="SMART" id="SM00883">
    <property type="entry name" value="Cpn10"/>
    <property type="match status" value="1"/>
</dbReference>
<dbReference type="CDD" id="cd00320">
    <property type="entry name" value="cpn10"/>
    <property type="match status" value="1"/>
</dbReference>
<evidence type="ECO:0000256" key="3">
    <source>
        <dbReference type="HAMAP-Rule" id="MF_00580"/>
    </source>
</evidence>
<dbReference type="PANTHER" id="PTHR10772">
    <property type="entry name" value="10 KDA HEAT SHOCK PROTEIN"/>
    <property type="match status" value="1"/>
</dbReference>
<comment type="similarity">
    <text evidence="1 3 4">Belongs to the GroES chaperonin family.</text>
</comment>
<name>A0A7C5Z3J1_UNCC3</name>
<reference evidence="5" key="1">
    <citation type="journal article" date="2020" name="mSystems">
        <title>Genome- and Community-Level Interaction Insights into Carbon Utilization and Element Cycling Functions of Hydrothermarchaeota in Hydrothermal Sediment.</title>
        <authorList>
            <person name="Zhou Z."/>
            <person name="Liu Y."/>
            <person name="Xu W."/>
            <person name="Pan J."/>
            <person name="Luo Z.H."/>
            <person name="Li M."/>
        </authorList>
    </citation>
    <scope>NUCLEOTIDE SEQUENCE [LARGE SCALE GENOMIC DNA]</scope>
    <source>
        <strain evidence="5">SpSt-1042</strain>
    </source>
</reference>
<comment type="function">
    <text evidence="3 4">Together with the chaperonin GroEL, plays an essential role in assisting protein folding. The GroEL-GroES system forms a nano-cage that allows encapsulation of the non-native substrate proteins and provides a physical environment optimized to promote and accelerate protein folding. GroES binds to the apical surface of the GroEL ring, thereby capping the opening of the GroEL channel.</text>
</comment>
<gene>
    <name evidence="3" type="primary">groES</name>
    <name evidence="3" type="synonym">groS</name>
    <name evidence="5" type="ORF">ENL96_02300</name>
</gene>
<dbReference type="Gene3D" id="2.30.33.40">
    <property type="entry name" value="GroES chaperonin"/>
    <property type="match status" value="1"/>
</dbReference>
<dbReference type="InterPro" id="IPR037124">
    <property type="entry name" value="Chaperonin_GroES_sf"/>
</dbReference>
<dbReference type="GO" id="GO:0046872">
    <property type="term" value="F:metal ion binding"/>
    <property type="evidence" value="ECO:0007669"/>
    <property type="project" value="TreeGrafter"/>
</dbReference>
<evidence type="ECO:0000256" key="1">
    <source>
        <dbReference type="ARBA" id="ARBA00006975"/>
    </source>
</evidence>
<evidence type="ECO:0000256" key="2">
    <source>
        <dbReference type="ARBA" id="ARBA00023186"/>
    </source>
</evidence>
<keyword evidence="3" id="KW-0963">Cytoplasm</keyword>
<dbReference type="InterPro" id="IPR011032">
    <property type="entry name" value="GroES-like_sf"/>
</dbReference>
<comment type="caution">
    <text evidence="5">The sequence shown here is derived from an EMBL/GenBank/DDBJ whole genome shotgun (WGS) entry which is preliminary data.</text>
</comment>
<keyword evidence="2 3" id="KW-0143">Chaperone</keyword>
<comment type="subcellular location">
    <subcellularLocation>
        <location evidence="3">Cytoplasm</location>
    </subcellularLocation>
</comment>
<dbReference type="GO" id="GO:0005737">
    <property type="term" value="C:cytoplasm"/>
    <property type="evidence" value="ECO:0007669"/>
    <property type="project" value="UniProtKB-SubCell"/>
</dbReference>
<dbReference type="Pfam" id="PF00166">
    <property type="entry name" value="Cpn10"/>
    <property type="match status" value="1"/>
</dbReference>
<organism evidence="5">
    <name type="scientific">candidate division CPR3 bacterium</name>
    <dbReference type="NCBI Taxonomy" id="2268181"/>
    <lineage>
        <taxon>Bacteria</taxon>
        <taxon>Bacteria division CPR3</taxon>
    </lineage>
</organism>
<dbReference type="PRINTS" id="PR00297">
    <property type="entry name" value="CHAPERONIN10"/>
</dbReference>
<dbReference type="PANTHER" id="PTHR10772:SF63">
    <property type="entry name" value="20 KDA CHAPERONIN, CHLOROPLASTIC"/>
    <property type="match status" value="1"/>
</dbReference>
<dbReference type="HAMAP" id="MF_00580">
    <property type="entry name" value="CH10"/>
    <property type="match status" value="1"/>
</dbReference>
<dbReference type="GO" id="GO:0051082">
    <property type="term" value="F:unfolded protein binding"/>
    <property type="evidence" value="ECO:0007669"/>
    <property type="project" value="TreeGrafter"/>
</dbReference>
<proteinExistence type="inferred from homology"/>
<dbReference type="FunFam" id="2.30.33.40:FF:000001">
    <property type="entry name" value="10 kDa chaperonin"/>
    <property type="match status" value="1"/>
</dbReference>
<dbReference type="EMBL" id="DRVY01000066">
    <property type="protein sequence ID" value="HHR92319.1"/>
    <property type="molecule type" value="Genomic_DNA"/>
</dbReference>
<protein>
    <recommendedName>
        <fullName evidence="3">Co-chaperonin GroES</fullName>
    </recommendedName>
    <alternativeName>
        <fullName evidence="3">10 kDa chaperonin</fullName>
    </alternativeName>
    <alternativeName>
        <fullName evidence="3">Chaperonin-10</fullName>
        <shortName evidence="3">Cpn10</shortName>
    </alternativeName>
</protein>
<dbReference type="NCBIfam" id="NF001531">
    <property type="entry name" value="PRK00364.2-2"/>
    <property type="match status" value="1"/>
</dbReference>
<dbReference type="AlphaFoldDB" id="A0A7C5Z3J1"/>
<evidence type="ECO:0000256" key="4">
    <source>
        <dbReference type="RuleBase" id="RU000535"/>
    </source>
</evidence>
<accession>A0A7C5Z3J1</accession>
<dbReference type="SUPFAM" id="SSF50129">
    <property type="entry name" value="GroES-like"/>
    <property type="match status" value="1"/>
</dbReference>
<sequence length="106" mass="11879">MIPEESKKLAKRIQPIGGKILVEPAPKQKKTKTGIIIPDTASEERPQEGVIVALGTGKRNEKGELIPFTVKVGDRILFKRYSPDEFEIDSHKFLILEEDDILAVIK</sequence>
<dbReference type="GO" id="GO:0005524">
    <property type="term" value="F:ATP binding"/>
    <property type="evidence" value="ECO:0007669"/>
    <property type="project" value="InterPro"/>
</dbReference>
<evidence type="ECO:0000313" key="5">
    <source>
        <dbReference type="EMBL" id="HHR92319.1"/>
    </source>
</evidence>